<reference evidence="2 3" key="1">
    <citation type="journal article" date="2019" name="Nat. Med.">
        <title>A library of human gut bacterial isolates paired with longitudinal multiomics data enables mechanistic microbiome research.</title>
        <authorList>
            <person name="Poyet M."/>
            <person name="Groussin M."/>
            <person name="Gibbons S.M."/>
            <person name="Avila-Pacheco J."/>
            <person name="Jiang X."/>
            <person name="Kearney S.M."/>
            <person name="Perrotta A.R."/>
            <person name="Berdy B."/>
            <person name="Zhao S."/>
            <person name="Lieberman T.D."/>
            <person name="Swanson P.K."/>
            <person name="Smith M."/>
            <person name="Roesemann S."/>
            <person name="Alexander J.E."/>
            <person name="Rich S.A."/>
            <person name="Livny J."/>
            <person name="Vlamakis H."/>
            <person name="Clish C."/>
            <person name="Bullock K."/>
            <person name="Deik A."/>
            <person name="Scott J."/>
            <person name="Pierce K.A."/>
            <person name="Xavier R.J."/>
            <person name="Alm E.J."/>
        </authorList>
    </citation>
    <scope>NUCLEOTIDE SEQUENCE [LARGE SCALE GENOMIC DNA]</scope>
    <source>
        <strain evidence="2 3">BIOML-A10</strain>
    </source>
</reference>
<evidence type="ECO:0000256" key="1">
    <source>
        <dbReference type="SAM" id="Phobius"/>
    </source>
</evidence>
<dbReference type="AlphaFoldDB" id="A0A7J4XDT4"/>
<gene>
    <name evidence="2" type="ORF">F3F73_20275</name>
</gene>
<keyword evidence="1" id="KW-1133">Transmembrane helix</keyword>
<dbReference type="GeneID" id="93117803"/>
<dbReference type="Proteomes" id="UP000422221">
    <property type="component" value="Unassembled WGS sequence"/>
</dbReference>
<protein>
    <submittedName>
        <fullName evidence="2">DUF4421 domain-containing protein</fullName>
    </submittedName>
</protein>
<dbReference type="EMBL" id="VWMK01000025">
    <property type="protein sequence ID" value="KAA3758880.1"/>
    <property type="molecule type" value="Genomic_DNA"/>
</dbReference>
<organism evidence="2 3">
    <name type="scientific">Bacteroides salyersiae</name>
    <dbReference type="NCBI Taxonomy" id="291644"/>
    <lineage>
        <taxon>Bacteria</taxon>
        <taxon>Pseudomonadati</taxon>
        <taxon>Bacteroidota</taxon>
        <taxon>Bacteroidia</taxon>
        <taxon>Bacteroidales</taxon>
        <taxon>Bacteroidaceae</taxon>
        <taxon>Bacteroides</taxon>
    </lineage>
</organism>
<dbReference type="Pfam" id="PF14391">
    <property type="entry name" value="DUF4421"/>
    <property type="match status" value="1"/>
</dbReference>
<dbReference type="InterPro" id="IPR025535">
    <property type="entry name" value="DUF4421"/>
</dbReference>
<comment type="caution">
    <text evidence="2">The sequence shown here is derived from an EMBL/GenBank/DDBJ whole genome shotgun (WGS) entry which is preliminary data.</text>
</comment>
<sequence length="404" mass="46771">MGKSVDIENKKMRKDVNVLPHRTAQPIGTLAYWHIDTLLIGTLLLFICLSFPLSSFAQSGEIEKTVAVADSLQTKKRPNGFIRAFNYLFNPNDIDTTYIGPNRYNYALMLDHFTNYEYYAIGSNTPESQRLRFSPNPRNKIGPYFGWRWIFLGWSIDTDGLYGKQKGKRKGTEFDLSLYSAKLGVDIFYRRTGNDYKIHKVTGFDDIASDYSESFDGLKVDMKGLNLFYVFNYRRFSYPAAFSQSTNQRRSAGSMIAGFSISTHDLNFDYTRLPQAIQGSMNEDMKVEHIKYTNISLTFGYAYNWVFARNWLACLSLTPAVAYKTSRIEKIESQTNDWYKNFNIDFILRAGVVYNNSKYFAGTSFVGRSYDYYRDNFSMNNGFGTLQVYAGFNFYLKKQYKKKK</sequence>
<keyword evidence="1" id="KW-0472">Membrane</keyword>
<proteinExistence type="predicted"/>
<name>A0A7J4XDT4_9BACE</name>
<accession>A0A7J4XDT4</accession>
<evidence type="ECO:0000313" key="2">
    <source>
        <dbReference type="EMBL" id="KAA3758880.1"/>
    </source>
</evidence>
<evidence type="ECO:0000313" key="3">
    <source>
        <dbReference type="Proteomes" id="UP000422221"/>
    </source>
</evidence>
<feature type="transmembrane region" description="Helical" evidence="1">
    <location>
        <begin position="30"/>
        <end position="53"/>
    </location>
</feature>
<dbReference type="RefSeq" id="WP_007481863.1">
    <property type="nucleotide sequence ID" value="NZ_CAXSTI010000019.1"/>
</dbReference>
<keyword evidence="1" id="KW-0812">Transmembrane</keyword>